<reference evidence="6" key="2">
    <citation type="submission" date="2025-08" db="UniProtKB">
        <authorList>
            <consortium name="Ensembl"/>
        </authorList>
    </citation>
    <scope>IDENTIFICATION</scope>
</reference>
<dbReference type="GeneID" id="114032353"/>
<dbReference type="GO" id="GO:0016787">
    <property type="term" value="F:hydrolase activity"/>
    <property type="evidence" value="ECO:0007669"/>
    <property type="project" value="UniProtKB-KW"/>
</dbReference>
<sequence length="563" mass="62884">MLLLVWISLAICFPVLGNSGRPVAVTKYGVLRGTQTRVGGTIVNIYLGVPFAKPPVGNLRFAPPEPPEPWDDLRDAATYPPACLQQSWGQITNLYFTNQKHSPWLQFQEDCLYLNIYTPALAQRGGRLPVMVWFPGGAFVVGSASTYDGSMLSAHEDVVVVTIQNRLGILGFLSTGDTHARGNWALLDQLAALHWVQENIAVFGGDPGSVTLFGQSSGAICISGLILSPLSKGLFHRAISQSGTALIKIFISYEPLKIAKRIAKAANCAANSTQALVQCLRSRSEKEIQKVSDEMKFFQLNPKNPLETIWFVPAVVDGLVFTDSPEELLTRGDFQQIPYLLGVNRIEFNWLLPFIMKVPLNPPIITRSKIVDLLWEFCLILNITKDQIPLVMKEYVGDTMLQHGNFGQLVLTGNNIPELVGDATFVASAIRTARHHRDAGLPVYFYEFQHHSSSGIIIKTRSDMADHGDEINFILGTLLTKGSATEEEKKLSRNMMKYWANFARTGDPNSHGLMEWPRYGKEEKYLLLDLEQRVGIKLKDKEVAFWTRIQSQHHVQDQHEREA</sequence>
<dbReference type="CDD" id="cd00312">
    <property type="entry name" value="Esterase_lipase"/>
    <property type="match status" value="1"/>
</dbReference>
<dbReference type="FunFam" id="3.40.50.1820:FF:000011">
    <property type="entry name" value="Carboxylic ester hydrolase"/>
    <property type="match status" value="1"/>
</dbReference>
<comment type="similarity">
    <text evidence="1 4">Belongs to the type-B carboxylesterase/lipase family.</text>
</comment>
<dbReference type="PROSITE" id="PS00122">
    <property type="entry name" value="CARBOXYLESTERASE_B_1"/>
    <property type="match status" value="1"/>
</dbReference>
<dbReference type="Proteomes" id="UP000314987">
    <property type="component" value="Unassembled WGS sequence"/>
</dbReference>
<dbReference type="EC" id="3.1.1.-" evidence="4"/>
<dbReference type="InterPro" id="IPR019826">
    <property type="entry name" value="Carboxylesterase_B_AS"/>
</dbReference>
<evidence type="ECO:0000313" key="7">
    <source>
        <dbReference type="Proteomes" id="UP000314987"/>
    </source>
</evidence>
<dbReference type="PANTHER" id="PTHR11559">
    <property type="entry name" value="CARBOXYLESTERASE"/>
    <property type="match status" value="1"/>
</dbReference>
<dbReference type="PROSITE" id="PS00941">
    <property type="entry name" value="CARBOXYLESTERASE_B_2"/>
    <property type="match status" value="1"/>
</dbReference>
<dbReference type="OrthoDB" id="3200163at2759"/>
<dbReference type="InterPro" id="IPR002018">
    <property type="entry name" value="CarbesteraseB"/>
</dbReference>
<reference evidence="7" key="1">
    <citation type="submission" date="2018-12" db="EMBL/GenBank/DDBJ databases">
        <authorList>
            <person name="Yazar S."/>
        </authorList>
    </citation>
    <scope>NUCLEOTIDE SEQUENCE [LARGE SCALE GENOMIC DNA]</scope>
</reference>
<evidence type="ECO:0000256" key="2">
    <source>
        <dbReference type="ARBA" id="ARBA00022801"/>
    </source>
</evidence>
<dbReference type="InterPro" id="IPR050309">
    <property type="entry name" value="Type-B_Carboxylest/Lipase"/>
</dbReference>
<protein>
    <recommendedName>
        <fullName evidence="4">Carboxylic ester hydrolase</fullName>
        <ecNumber evidence="4">3.1.1.-</ecNumber>
    </recommendedName>
</protein>
<keyword evidence="4" id="KW-0732">Signal</keyword>
<keyword evidence="3" id="KW-1015">Disulfide bond</keyword>
<feature type="chain" id="PRO_5021511235" description="Carboxylic ester hydrolase" evidence="4">
    <location>
        <begin position="18"/>
        <end position="563"/>
    </location>
</feature>
<organism evidence="6 7">
    <name type="scientific">Vombatus ursinus</name>
    <name type="common">Common wombat</name>
    <dbReference type="NCBI Taxonomy" id="29139"/>
    <lineage>
        <taxon>Eukaryota</taxon>
        <taxon>Metazoa</taxon>
        <taxon>Chordata</taxon>
        <taxon>Craniata</taxon>
        <taxon>Vertebrata</taxon>
        <taxon>Euteleostomi</taxon>
        <taxon>Mammalia</taxon>
        <taxon>Metatheria</taxon>
        <taxon>Diprotodontia</taxon>
        <taxon>Vombatidae</taxon>
        <taxon>Vombatus</taxon>
    </lineage>
</organism>
<dbReference type="GeneTree" id="ENSGT00940000162924"/>
<gene>
    <name evidence="6" type="primary">CES4A</name>
</gene>
<proteinExistence type="inferred from homology"/>
<dbReference type="InterPro" id="IPR019819">
    <property type="entry name" value="Carboxylesterase_B_CS"/>
</dbReference>
<dbReference type="InterPro" id="IPR029058">
    <property type="entry name" value="AB_hydrolase_fold"/>
</dbReference>
<evidence type="ECO:0000256" key="4">
    <source>
        <dbReference type="RuleBase" id="RU361235"/>
    </source>
</evidence>
<feature type="domain" description="Carboxylesterase type B" evidence="5">
    <location>
        <begin position="22"/>
        <end position="546"/>
    </location>
</feature>
<dbReference type="AlphaFoldDB" id="A0A4X2M4T9"/>
<evidence type="ECO:0000259" key="5">
    <source>
        <dbReference type="Pfam" id="PF00135"/>
    </source>
</evidence>
<dbReference type="RefSeq" id="XP_027703403.1">
    <property type="nucleotide sequence ID" value="XM_027847602.1"/>
</dbReference>
<feature type="signal peptide" evidence="4">
    <location>
        <begin position="1"/>
        <end position="17"/>
    </location>
</feature>
<evidence type="ECO:0000313" key="6">
    <source>
        <dbReference type="Ensembl" id="ENSVURP00010028367.1"/>
    </source>
</evidence>
<keyword evidence="2 4" id="KW-0378">Hydrolase</keyword>
<evidence type="ECO:0000256" key="1">
    <source>
        <dbReference type="ARBA" id="ARBA00005964"/>
    </source>
</evidence>
<accession>A0A4X2M4T9</accession>
<dbReference type="Gene3D" id="3.40.50.1820">
    <property type="entry name" value="alpha/beta hydrolase"/>
    <property type="match status" value="1"/>
</dbReference>
<reference evidence="6" key="3">
    <citation type="submission" date="2025-09" db="UniProtKB">
        <authorList>
            <consortium name="Ensembl"/>
        </authorList>
    </citation>
    <scope>IDENTIFICATION</scope>
</reference>
<evidence type="ECO:0000256" key="3">
    <source>
        <dbReference type="ARBA" id="ARBA00023157"/>
    </source>
</evidence>
<dbReference type="Pfam" id="PF00135">
    <property type="entry name" value="COesterase"/>
    <property type="match status" value="1"/>
</dbReference>
<name>A0A4X2M4T9_VOMUR</name>
<dbReference type="SUPFAM" id="SSF53474">
    <property type="entry name" value="alpha/beta-Hydrolases"/>
    <property type="match status" value="1"/>
</dbReference>
<dbReference type="OMA" id="CWPRYDK"/>
<dbReference type="STRING" id="29139.ENSVURP00010028367"/>
<dbReference type="Ensembl" id="ENSVURT00010032325.1">
    <property type="protein sequence ID" value="ENSVURP00010028367.1"/>
    <property type="gene ID" value="ENSVURG00010021710.1"/>
</dbReference>
<keyword evidence="7" id="KW-1185">Reference proteome</keyword>
<dbReference type="CTD" id="283848"/>